<comment type="similarity">
    <text evidence="2 12">Belongs to the RNA methyltransferase RsmE family.</text>
</comment>
<dbReference type="GO" id="GO:0008168">
    <property type="term" value="F:methyltransferase activity"/>
    <property type="evidence" value="ECO:0007669"/>
    <property type="project" value="UniProtKB-KW"/>
</dbReference>
<dbReference type="InterPro" id="IPR046886">
    <property type="entry name" value="RsmE_MTase_dom"/>
</dbReference>
<dbReference type="EMBL" id="JBHTCO010000011">
    <property type="protein sequence ID" value="MFC7393299.1"/>
    <property type="molecule type" value="Genomic_DNA"/>
</dbReference>
<gene>
    <name evidence="15" type="ORF">ACFQRG_10010</name>
</gene>
<dbReference type="InterPro" id="IPR029026">
    <property type="entry name" value="tRNA_m1G_MTases_N"/>
</dbReference>
<keyword evidence="6 12" id="KW-0698">rRNA processing</keyword>
<dbReference type="Pfam" id="PF20260">
    <property type="entry name" value="PUA_4"/>
    <property type="match status" value="1"/>
</dbReference>
<dbReference type="PIRSF" id="PIRSF015601">
    <property type="entry name" value="MTase_slr0722"/>
    <property type="match status" value="1"/>
</dbReference>
<keyword evidence="7 12" id="KW-0489">Methyltransferase</keyword>
<name>A0ABW2PVZ4_9BACL</name>
<evidence type="ECO:0000256" key="12">
    <source>
        <dbReference type="PIRNR" id="PIRNR015601"/>
    </source>
</evidence>
<comment type="function">
    <text evidence="10 12">Specifically methylates the N3 position of the uracil ring of uridine 1498 (m3U1498) in 16S rRNA. Acts on the fully assembled 30S ribosomal subunit.</text>
</comment>
<evidence type="ECO:0000256" key="3">
    <source>
        <dbReference type="ARBA" id="ARBA00012328"/>
    </source>
</evidence>
<dbReference type="Pfam" id="PF04452">
    <property type="entry name" value="Methyltrans_RNA"/>
    <property type="match status" value="1"/>
</dbReference>
<dbReference type="NCBIfam" id="NF008692">
    <property type="entry name" value="PRK11713.1-5"/>
    <property type="match status" value="1"/>
</dbReference>
<evidence type="ECO:0000256" key="9">
    <source>
        <dbReference type="ARBA" id="ARBA00022691"/>
    </source>
</evidence>
<organism evidence="15 16">
    <name type="scientific">Scopulibacillus cellulosilyticus</name>
    <dbReference type="NCBI Taxonomy" id="2665665"/>
    <lineage>
        <taxon>Bacteria</taxon>
        <taxon>Bacillati</taxon>
        <taxon>Bacillota</taxon>
        <taxon>Bacilli</taxon>
        <taxon>Bacillales</taxon>
        <taxon>Sporolactobacillaceae</taxon>
        <taxon>Scopulibacillus</taxon>
    </lineage>
</organism>
<dbReference type="SUPFAM" id="SSF75217">
    <property type="entry name" value="alpha/beta knot"/>
    <property type="match status" value="1"/>
</dbReference>
<evidence type="ECO:0000259" key="14">
    <source>
        <dbReference type="Pfam" id="PF20260"/>
    </source>
</evidence>
<accession>A0ABW2PVZ4</accession>
<dbReference type="InterPro" id="IPR015947">
    <property type="entry name" value="PUA-like_sf"/>
</dbReference>
<dbReference type="RefSeq" id="WP_380965759.1">
    <property type="nucleotide sequence ID" value="NZ_JBHTCO010000011.1"/>
</dbReference>
<evidence type="ECO:0000256" key="11">
    <source>
        <dbReference type="ARBA" id="ARBA00047944"/>
    </source>
</evidence>
<reference evidence="16" key="1">
    <citation type="journal article" date="2019" name="Int. J. Syst. Evol. Microbiol.">
        <title>The Global Catalogue of Microorganisms (GCM) 10K type strain sequencing project: providing services to taxonomists for standard genome sequencing and annotation.</title>
        <authorList>
            <consortium name="The Broad Institute Genomics Platform"/>
            <consortium name="The Broad Institute Genome Sequencing Center for Infectious Disease"/>
            <person name="Wu L."/>
            <person name="Ma J."/>
        </authorList>
    </citation>
    <scope>NUCLEOTIDE SEQUENCE [LARGE SCALE GENOMIC DNA]</scope>
    <source>
        <strain evidence="16">CGMCC 1.16305</strain>
    </source>
</reference>
<comment type="catalytic activity">
    <reaction evidence="11 12">
        <text>uridine(1498) in 16S rRNA + S-adenosyl-L-methionine = N(3)-methyluridine(1498) in 16S rRNA + S-adenosyl-L-homocysteine + H(+)</text>
        <dbReference type="Rhea" id="RHEA:42920"/>
        <dbReference type="Rhea" id="RHEA-COMP:10283"/>
        <dbReference type="Rhea" id="RHEA-COMP:10284"/>
        <dbReference type="ChEBI" id="CHEBI:15378"/>
        <dbReference type="ChEBI" id="CHEBI:57856"/>
        <dbReference type="ChEBI" id="CHEBI:59789"/>
        <dbReference type="ChEBI" id="CHEBI:65315"/>
        <dbReference type="ChEBI" id="CHEBI:74502"/>
        <dbReference type="EC" id="2.1.1.193"/>
    </reaction>
</comment>
<dbReference type="InterPro" id="IPR029028">
    <property type="entry name" value="Alpha/beta_knot_MTases"/>
</dbReference>
<evidence type="ECO:0000256" key="7">
    <source>
        <dbReference type="ARBA" id="ARBA00022603"/>
    </source>
</evidence>
<evidence type="ECO:0000256" key="10">
    <source>
        <dbReference type="ARBA" id="ARBA00025699"/>
    </source>
</evidence>
<dbReference type="NCBIfam" id="TIGR00046">
    <property type="entry name" value="RsmE family RNA methyltransferase"/>
    <property type="match status" value="1"/>
</dbReference>
<dbReference type="CDD" id="cd18084">
    <property type="entry name" value="RsmE-like"/>
    <property type="match status" value="1"/>
</dbReference>
<keyword evidence="16" id="KW-1185">Reference proteome</keyword>
<evidence type="ECO:0000256" key="1">
    <source>
        <dbReference type="ARBA" id="ARBA00004496"/>
    </source>
</evidence>
<evidence type="ECO:0000256" key="6">
    <source>
        <dbReference type="ARBA" id="ARBA00022552"/>
    </source>
</evidence>
<dbReference type="GO" id="GO:0032259">
    <property type="term" value="P:methylation"/>
    <property type="evidence" value="ECO:0007669"/>
    <property type="project" value="UniProtKB-KW"/>
</dbReference>
<evidence type="ECO:0000313" key="16">
    <source>
        <dbReference type="Proteomes" id="UP001596505"/>
    </source>
</evidence>
<sequence>MQRYFIEKEQLSDQTATLFGDDAKHIQKVMRMGQGDRLICADNEGSAYLCEIRSITPDQIKAEILKKFENNTELPIHVTIVQGLPKGDKLELIVQKGTECGAKAFIPFKAERSISKWADNKIEKKLARLKKIAKEAAEQSHRLNIPDISEPVSIAQLIKISENYHQKIVAYEETAKAGEQHALPELFKKMRAQEKLLVVIGPEGGLSEQEINELTKAGFICCGLGRRILRTETAPLYVLSAASYHFELLEWGE</sequence>
<dbReference type="SUPFAM" id="SSF88697">
    <property type="entry name" value="PUA domain-like"/>
    <property type="match status" value="1"/>
</dbReference>
<evidence type="ECO:0000256" key="5">
    <source>
        <dbReference type="ARBA" id="ARBA00022490"/>
    </source>
</evidence>
<evidence type="ECO:0000256" key="2">
    <source>
        <dbReference type="ARBA" id="ARBA00005528"/>
    </source>
</evidence>
<keyword evidence="9 12" id="KW-0949">S-adenosyl-L-methionine</keyword>
<keyword evidence="5 12" id="KW-0963">Cytoplasm</keyword>
<evidence type="ECO:0000256" key="8">
    <source>
        <dbReference type="ARBA" id="ARBA00022679"/>
    </source>
</evidence>
<feature type="domain" description="Ribosomal RNA small subunit methyltransferase E PUA-like" evidence="14">
    <location>
        <begin position="20"/>
        <end position="65"/>
    </location>
</feature>
<dbReference type="PANTHER" id="PTHR30027:SF3">
    <property type="entry name" value="16S RRNA (URACIL(1498)-N(3))-METHYLTRANSFERASE"/>
    <property type="match status" value="1"/>
</dbReference>
<dbReference type="PANTHER" id="PTHR30027">
    <property type="entry name" value="RIBOSOMAL RNA SMALL SUBUNIT METHYLTRANSFERASE E"/>
    <property type="match status" value="1"/>
</dbReference>
<dbReference type="EC" id="2.1.1.193" evidence="3 12"/>
<protein>
    <recommendedName>
        <fullName evidence="4 12">Ribosomal RNA small subunit methyltransferase E</fullName>
        <ecNumber evidence="3 12">2.1.1.193</ecNumber>
    </recommendedName>
</protein>
<evidence type="ECO:0000256" key="4">
    <source>
        <dbReference type="ARBA" id="ARBA00013673"/>
    </source>
</evidence>
<comment type="caution">
    <text evidence="15">The sequence shown here is derived from an EMBL/GenBank/DDBJ whole genome shotgun (WGS) entry which is preliminary data.</text>
</comment>
<feature type="domain" description="Ribosomal RNA small subunit methyltransferase E methyltransferase" evidence="13">
    <location>
        <begin position="73"/>
        <end position="242"/>
    </location>
</feature>
<evidence type="ECO:0000259" key="13">
    <source>
        <dbReference type="Pfam" id="PF04452"/>
    </source>
</evidence>
<dbReference type="Gene3D" id="3.40.1280.10">
    <property type="match status" value="1"/>
</dbReference>
<keyword evidence="8 12" id="KW-0808">Transferase</keyword>
<dbReference type="InterPro" id="IPR046887">
    <property type="entry name" value="RsmE_PUA-like"/>
</dbReference>
<dbReference type="NCBIfam" id="NF008691">
    <property type="entry name" value="PRK11713.1-4"/>
    <property type="match status" value="1"/>
</dbReference>
<comment type="subcellular location">
    <subcellularLocation>
        <location evidence="1 12">Cytoplasm</location>
    </subcellularLocation>
</comment>
<dbReference type="Proteomes" id="UP001596505">
    <property type="component" value="Unassembled WGS sequence"/>
</dbReference>
<evidence type="ECO:0000313" key="15">
    <source>
        <dbReference type="EMBL" id="MFC7393299.1"/>
    </source>
</evidence>
<dbReference type="Gene3D" id="2.40.240.20">
    <property type="entry name" value="Hypothetical PUA domain-like, domain 1"/>
    <property type="match status" value="1"/>
</dbReference>
<dbReference type="InterPro" id="IPR006700">
    <property type="entry name" value="RsmE"/>
</dbReference>
<proteinExistence type="inferred from homology"/>